<gene>
    <name evidence="2" type="ORF">N7505_003692</name>
</gene>
<evidence type="ECO:0000256" key="1">
    <source>
        <dbReference type="SAM" id="Phobius"/>
    </source>
</evidence>
<comment type="caution">
    <text evidence="2">The sequence shown here is derived from an EMBL/GenBank/DDBJ whole genome shotgun (WGS) entry which is preliminary data.</text>
</comment>
<keyword evidence="1" id="KW-0472">Membrane</keyword>
<evidence type="ECO:0000313" key="2">
    <source>
        <dbReference type="EMBL" id="KAJ5275147.1"/>
    </source>
</evidence>
<protein>
    <submittedName>
        <fullName evidence="2">Uncharacterized protein</fullName>
    </submittedName>
</protein>
<evidence type="ECO:0000313" key="3">
    <source>
        <dbReference type="Proteomes" id="UP001220256"/>
    </source>
</evidence>
<proteinExistence type="predicted"/>
<dbReference type="Proteomes" id="UP001220256">
    <property type="component" value="Unassembled WGS sequence"/>
</dbReference>
<dbReference type="EMBL" id="JAPVEB010000002">
    <property type="protein sequence ID" value="KAJ5275147.1"/>
    <property type="molecule type" value="Genomic_DNA"/>
</dbReference>
<reference evidence="2 3" key="1">
    <citation type="journal article" date="2023" name="IMA Fungus">
        <title>Comparative genomic study of the Penicillium genus elucidates a diverse pangenome and 15 lateral gene transfer events.</title>
        <authorList>
            <person name="Petersen C."/>
            <person name="Sorensen T."/>
            <person name="Nielsen M.R."/>
            <person name="Sondergaard T.E."/>
            <person name="Sorensen J.L."/>
            <person name="Fitzpatrick D.A."/>
            <person name="Frisvad J.C."/>
            <person name="Nielsen K.L."/>
        </authorList>
    </citation>
    <scope>NUCLEOTIDE SEQUENCE [LARGE SCALE GENOMIC DNA]</scope>
    <source>
        <strain evidence="2 3">IBT 3361</strain>
    </source>
</reference>
<feature type="transmembrane region" description="Helical" evidence="1">
    <location>
        <begin position="12"/>
        <end position="28"/>
    </location>
</feature>
<sequence>MTRKIGPMSSMFLSGIILLWVPSCYWHLPGTWYVCPELQKRNAMFCLIGSIPSGFGGVLA</sequence>
<accession>A0ABQ8WR41</accession>
<organism evidence="2 3">
    <name type="scientific">Penicillium chrysogenum</name>
    <name type="common">Penicillium notatum</name>
    <dbReference type="NCBI Taxonomy" id="5076"/>
    <lineage>
        <taxon>Eukaryota</taxon>
        <taxon>Fungi</taxon>
        <taxon>Dikarya</taxon>
        <taxon>Ascomycota</taxon>
        <taxon>Pezizomycotina</taxon>
        <taxon>Eurotiomycetes</taxon>
        <taxon>Eurotiomycetidae</taxon>
        <taxon>Eurotiales</taxon>
        <taxon>Aspergillaceae</taxon>
        <taxon>Penicillium</taxon>
        <taxon>Penicillium chrysogenum species complex</taxon>
    </lineage>
</organism>
<keyword evidence="1" id="KW-1133">Transmembrane helix</keyword>
<keyword evidence="1" id="KW-0812">Transmembrane</keyword>
<keyword evidence="3" id="KW-1185">Reference proteome</keyword>
<name>A0ABQ8WR41_PENCH</name>